<sequence length="663" mass="73016">MPLLRQIWSLFDPRQRRQLLGLFLLMLIGAGFEALGVGIVMPFISLINDPSAAYEIPLAADLLNTLGVTTANGVVMAAGLALLLTFTLKNLFLGLMYHLKFRFVFDNQVRLSRRIFGAYLYSPYAFHLHRNSAQLLRNVNEEVRLSFVHVVIPLLTLAVELMVVGVIALLLAAVEPLIAPIAMLSFGLVSYGFYRSVRQKSAVLGKAQQHHAGQMIQWVNQGLGGVKEAQLLGVQDFFLNTYTEHSTRYARAMRFHSFIKEIPRHVIETMGLGGMILVVLLLIARGQPLTQILPVLGLFAMAAVRMMPSLTRIIAALTSIRHFRPSVDVIATDLEALRSGELAEIARSAASHTPSTLNAQDVEFTEKSDTPSAEQSPLTLASAAASPDAEAHRQALANARQHPRPLERELRLHHVSYTYPQSTTPSLHEIDLRIERGQSVAFVGPSGAGKTTCVDLILGLLPPDLGQILVDGQNIHAELASWQASLGYIAQPVYLMDDTIRRNIAFGLPDATVNDEEVWRALEDARLASTIAALPHGLDTEIGEGGVRLSGGQRQRLGIARALYRRPDLLVLDEATSALDNTTEREITRAIERLSGRITLIIIAHRLSTVRHCDRLFVLDQGRLIDQGTYDELASRCPTFQQMVQAAEMPPSSLPGARQLRLK</sequence>
<keyword evidence="14" id="KW-1185">Reference proteome</keyword>
<dbReference type="Pfam" id="PF00005">
    <property type="entry name" value="ABC_tran"/>
    <property type="match status" value="1"/>
</dbReference>
<feature type="domain" description="ABC transporter" evidence="11">
    <location>
        <begin position="410"/>
        <end position="646"/>
    </location>
</feature>
<comment type="caution">
    <text evidence="13">The sequence shown here is derived from an EMBL/GenBank/DDBJ whole genome shotgun (WGS) entry which is preliminary data.</text>
</comment>
<dbReference type="SMART" id="SM00382">
    <property type="entry name" value="AAA"/>
    <property type="match status" value="1"/>
</dbReference>
<evidence type="ECO:0000256" key="8">
    <source>
        <dbReference type="ARBA" id="ARBA00023136"/>
    </source>
</evidence>
<evidence type="ECO:0000256" key="6">
    <source>
        <dbReference type="ARBA" id="ARBA00022840"/>
    </source>
</evidence>
<evidence type="ECO:0000313" key="13">
    <source>
        <dbReference type="EMBL" id="TXD36674.1"/>
    </source>
</evidence>
<dbReference type="PROSITE" id="PS00211">
    <property type="entry name" value="ABC_TRANSPORTER_1"/>
    <property type="match status" value="1"/>
</dbReference>
<dbReference type="SUPFAM" id="SSF52540">
    <property type="entry name" value="P-loop containing nucleoside triphosphate hydrolases"/>
    <property type="match status" value="1"/>
</dbReference>
<dbReference type="InterPro" id="IPR003439">
    <property type="entry name" value="ABC_transporter-like_ATP-bd"/>
</dbReference>
<evidence type="ECO:0000256" key="10">
    <source>
        <dbReference type="SAM" id="Phobius"/>
    </source>
</evidence>
<dbReference type="FunFam" id="3.40.50.300:FF:000221">
    <property type="entry name" value="Multidrug ABC transporter ATP-binding protein"/>
    <property type="match status" value="1"/>
</dbReference>
<evidence type="ECO:0000256" key="9">
    <source>
        <dbReference type="SAM" id="MobiDB-lite"/>
    </source>
</evidence>
<feature type="transmembrane region" description="Helical" evidence="10">
    <location>
        <begin position="177"/>
        <end position="194"/>
    </location>
</feature>
<dbReference type="InterPro" id="IPR017871">
    <property type="entry name" value="ABC_transporter-like_CS"/>
</dbReference>
<feature type="transmembrane region" description="Helical" evidence="10">
    <location>
        <begin position="266"/>
        <end position="286"/>
    </location>
</feature>
<feature type="transmembrane region" description="Helical" evidence="10">
    <location>
        <begin position="147"/>
        <end position="171"/>
    </location>
</feature>
<evidence type="ECO:0000256" key="1">
    <source>
        <dbReference type="ARBA" id="ARBA00004651"/>
    </source>
</evidence>
<feature type="transmembrane region" description="Helical" evidence="10">
    <location>
        <begin position="67"/>
        <end position="92"/>
    </location>
</feature>
<comment type="subcellular location">
    <subcellularLocation>
        <location evidence="1">Cell membrane</location>
        <topology evidence="1">Multi-pass membrane protein</topology>
    </subcellularLocation>
</comment>
<keyword evidence="4 10" id="KW-0812">Transmembrane</keyword>
<dbReference type="Pfam" id="PF00664">
    <property type="entry name" value="ABC_membrane"/>
    <property type="match status" value="1"/>
</dbReference>
<keyword evidence="5" id="KW-0547">Nucleotide-binding</keyword>
<dbReference type="InterPro" id="IPR036640">
    <property type="entry name" value="ABC1_TM_sf"/>
</dbReference>
<dbReference type="AlphaFoldDB" id="A0A5C6XEY2"/>
<evidence type="ECO:0000259" key="12">
    <source>
        <dbReference type="PROSITE" id="PS50929"/>
    </source>
</evidence>
<dbReference type="Gene3D" id="1.20.1560.10">
    <property type="entry name" value="ABC transporter type 1, transmembrane domain"/>
    <property type="match status" value="2"/>
</dbReference>
<dbReference type="RefSeq" id="WP_146981802.1">
    <property type="nucleotide sequence ID" value="NZ_VOSM01000005.1"/>
</dbReference>
<evidence type="ECO:0000313" key="14">
    <source>
        <dbReference type="Proteomes" id="UP000321412"/>
    </source>
</evidence>
<dbReference type="EMBL" id="VOSM01000005">
    <property type="protein sequence ID" value="TXD36674.1"/>
    <property type="molecule type" value="Genomic_DNA"/>
</dbReference>
<feature type="compositionally biased region" description="Polar residues" evidence="9">
    <location>
        <begin position="370"/>
        <end position="379"/>
    </location>
</feature>
<proteinExistence type="predicted"/>
<dbReference type="Gene3D" id="3.40.50.300">
    <property type="entry name" value="P-loop containing nucleotide triphosphate hydrolases"/>
    <property type="match status" value="1"/>
</dbReference>
<dbReference type="InterPro" id="IPR039421">
    <property type="entry name" value="Type_1_exporter"/>
</dbReference>
<feature type="domain" description="ABC transmembrane type-1" evidence="12">
    <location>
        <begin position="20"/>
        <end position="322"/>
    </location>
</feature>
<dbReference type="Proteomes" id="UP000321412">
    <property type="component" value="Unassembled WGS sequence"/>
</dbReference>
<evidence type="ECO:0000256" key="4">
    <source>
        <dbReference type="ARBA" id="ARBA00022692"/>
    </source>
</evidence>
<dbReference type="InterPro" id="IPR003593">
    <property type="entry name" value="AAA+_ATPase"/>
</dbReference>
<dbReference type="SUPFAM" id="SSF90123">
    <property type="entry name" value="ABC transporter transmembrane region"/>
    <property type="match status" value="1"/>
</dbReference>
<keyword evidence="3" id="KW-1003">Cell membrane</keyword>
<feature type="region of interest" description="Disordered" evidence="9">
    <location>
        <begin position="364"/>
        <end position="405"/>
    </location>
</feature>
<keyword evidence="6 13" id="KW-0067">ATP-binding</keyword>
<dbReference type="PROSITE" id="PS50893">
    <property type="entry name" value="ABC_TRANSPORTER_2"/>
    <property type="match status" value="1"/>
</dbReference>
<evidence type="ECO:0000256" key="7">
    <source>
        <dbReference type="ARBA" id="ARBA00022989"/>
    </source>
</evidence>
<dbReference type="GO" id="GO:0034040">
    <property type="term" value="F:ATPase-coupled lipid transmembrane transporter activity"/>
    <property type="evidence" value="ECO:0007669"/>
    <property type="project" value="TreeGrafter"/>
</dbReference>
<keyword evidence="2" id="KW-0813">Transport</keyword>
<dbReference type="OrthoDB" id="9760168at2"/>
<evidence type="ECO:0000256" key="5">
    <source>
        <dbReference type="ARBA" id="ARBA00022741"/>
    </source>
</evidence>
<evidence type="ECO:0000256" key="3">
    <source>
        <dbReference type="ARBA" id="ARBA00022475"/>
    </source>
</evidence>
<dbReference type="InterPro" id="IPR011527">
    <property type="entry name" value="ABC1_TM_dom"/>
</dbReference>
<gene>
    <name evidence="13" type="ORF">FRC98_12655</name>
</gene>
<dbReference type="GO" id="GO:0140359">
    <property type="term" value="F:ABC-type transporter activity"/>
    <property type="evidence" value="ECO:0007669"/>
    <property type="project" value="InterPro"/>
</dbReference>
<dbReference type="InterPro" id="IPR027417">
    <property type="entry name" value="P-loop_NTPase"/>
</dbReference>
<keyword evidence="8 10" id="KW-0472">Membrane</keyword>
<evidence type="ECO:0000256" key="2">
    <source>
        <dbReference type="ARBA" id="ARBA00022448"/>
    </source>
</evidence>
<accession>A0A5C6XEY2</accession>
<name>A0A5C6XEY2_9DELT</name>
<organism evidence="13 14">
    <name type="scientific">Lujinxingia vulgaris</name>
    <dbReference type="NCBI Taxonomy" id="2600176"/>
    <lineage>
        <taxon>Bacteria</taxon>
        <taxon>Deltaproteobacteria</taxon>
        <taxon>Bradymonadales</taxon>
        <taxon>Lujinxingiaceae</taxon>
        <taxon>Lujinxingia</taxon>
    </lineage>
</organism>
<dbReference type="PANTHER" id="PTHR24221:SF632">
    <property type="entry name" value="ATP-DEPENDENT LIPID A-CORE FLIPPASE"/>
    <property type="match status" value="1"/>
</dbReference>
<reference evidence="13 14" key="1">
    <citation type="submission" date="2019-08" db="EMBL/GenBank/DDBJ databases">
        <title>Bradymonadales sp. TMQ4.</title>
        <authorList>
            <person name="Liang Q."/>
        </authorList>
    </citation>
    <scope>NUCLEOTIDE SEQUENCE [LARGE SCALE GENOMIC DNA]</scope>
    <source>
        <strain evidence="13 14">TMQ4</strain>
    </source>
</reference>
<dbReference type="PANTHER" id="PTHR24221">
    <property type="entry name" value="ATP-BINDING CASSETTE SUB-FAMILY B"/>
    <property type="match status" value="1"/>
</dbReference>
<dbReference type="PROSITE" id="PS50929">
    <property type="entry name" value="ABC_TM1F"/>
    <property type="match status" value="1"/>
</dbReference>
<feature type="transmembrane region" description="Helical" evidence="10">
    <location>
        <begin position="20"/>
        <end position="47"/>
    </location>
</feature>
<dbReference type="GO" id="GO:0016887">
    <property type="term" value="F:ATP hydrolysis activity"/>
    <property type="evidence" value="ECO:0007669"/>
    <property type="project" value="InterPro"/>
</dbReference>
<keyword evidence="7 10" id="KW-1133">Transmembrane helix</keyword>
<evidence type="ECO:0000259" key="11">
    <source>
        <dbReference type="PROSITE" id="PS50893"/>
    </source>
</evidence>
<dbReference type="GO" id="GO:0005524">
    <property type="term" value="F:ATP binding"/>
    <property type="evidence" value="ECO:0007669"/>
    <property type="project" value="UniProtKB-KW"/>
</dbReference>
<protein>
    <submittedName>
        <fullName evidence="13">ABC transporter ATP-binding protein</fullName>
    </submittedName>
</protein>
<dbReference type="GO" id="GO:0005886">
    <property type="term" value="C:plasma membrane"/>
    <property type="evidence" value="ECO:0007669"/>
    <property type="project" value="UniProtKB-SubCell"/>
</dbReference>